<comment type="caution">
    <text evidence="2">The sequence shown here is derived from an EMBL/GenBank/DDBJ whole genome shotgun (WGS) entry which is preliminary data.</text>
</comment>
<dbReference type="AlphaFoldDB" id="A0A9X2HV60"/>
<evidence type="ECO:0000313" key="2">
    <source>
        <dbReference type="EMBL" id="MCP8899013.1"/>
    </source>
</evidence>
<dbReference type="EMBL" id="JAMFTH010000001">
    <property type="protein sequence ID" value="MCP8899013.1"/>
    <property type="molecule type" value="Genomic_DNA"/>
</dbReference>
<gene>
    <name evidence="2" type="ORF">M6D89_06845</name>
</gene>
<accession>A0A9X2HV60</accession>
<organism evidence="2 3">
    <name type="scientific">Gilvimarinus xylanilyticus</name>
    <dbReference type="NCBI Taxonomy" id="2944139"/>
    <lineage>
        <taxon>Bacteria</taxon>
        <taxon>Pseudomonadati</taxon>
        <taxon>Pseudomonadota</taxon>
        <taxon>Gammaproteobacteria</taxon>
        <taxon>Cellvibrionales</taxon>
        <taxon>Cellvibrionaceae</taxon>
        <taxon>Gilvimarinus</taxon>
    </lineage>
</organism>
<keyword evidence="3" id="KW-1185">Reference proteome</keyword>
<evidence type="ECO:0000313" key="3">
    <source>
        <dbReference type="Proteomes" id="UP001139319"/>
    </source>
</evidence>
<reference evidence="2" key="2">
    <citation type="submission" date="2023-01" db="EMBL/GenBank/DDBJ databases">
        <title>Gilvimarinus xylanilyticus HB14 isolated from Caulerpa lentillifera aquaculture base in Hainan, China.</title>
        <authorList>
            <person name="Zhang Y.-J."/>
        </authorList>
    </citation>
    <scope>NUCLEOTIDE SEQUENCE</scope>
    <source>
        <strain evidence="2">HB14</strain>
    </source>
</reference>
<sequence length="137" mass="15162">MSFNPEHSEQLSRLMNRYAENDAIEVISLATTDGFPVQTFNRANHSIEQDSLAAAASTLHSVSNAVTRQILAKRFKVTFIEAEQGNVAFVDLELEGDNYVLVMSATQTLNIASLRLLITRMAKEIHQLSNKPDIASV</sequence>
<name>A0A9X2HV60_9GAMM</name>
<evidence type="ECO:0000259" key="1">
    <source>
        <dbReference type="Pfam" id="PF03259"/>
    </source>
</evidence>
<feature type="domain" description="Roadblock/LAMTOR2" evidence="1">
    <location>
        <begin position="16"/>
        <end position="90"/>
    </location>
</feature>
<dbReference type="InterPro" id="IPR004942">
    <property type="entry name" value="Roadblock/LAMTOR2_dom"/>
</dbReference>
<proteinExistence type="predicted"/>
<dbReference type="Pfam" id="PF03259">
    <property type="entry name" value="Robl_LC7"/>
    <property type="match status" value="1"/>
</dbReference>
<dbReference type="SUPFAM" id="SSF103196">
    <property type="entry name" value="Roadblock/LC7 domain"/>
    <property type="match status" value="1"/>
</dbReference>
<dbReference type="RefSeq" id="WP_253967276.1">
    <property type="nucleotide sequence ID" value="NZ_JAMFTH010000001.1"/>
</dbReference>
<protein>
    <submittedName>
        <fullName evidence="2">Roadblock/LC7 domain-containing protein</fullName>
    </submittedName>
</protein>
<dbReference type="Proteomes" id="UP001139319">
    <property type="component" value="Unassembled WGS sequence"/>
</dbReference>
<reference evidence="2" key="1">
    <citation type="submission" date="2022-05" db="EMBL/GenBank/DDBJ databases">
        <authorList>
            <person name="Sun H.-N."/>
        </authorList>
    </citation>
    <scope>NUCLEOTIDE SEQUENCE</scope>
    <source>
        <strain evidence="2">HB14</strain>
    </source>
</reference>
<dbReference type="Gene3D" id="3.30.450.30">
    <property type="entry name" value="Dynein light chain 2a, cytoplasmic"/>
    <property type="match status" value="1"/>
</dbReference>